<evidence type="ECO:0000256" key="7">
    <source>
        <dbReference type="ARBA" id="ARBA00022840"/>
    </source>
</evidence>
<dbReference type="InterPro" id="IPR027417">
    <property type="entry name" value="P-loop_NTPase"/>
</dbReference>
<keyword evidence="3" id="KW-1003">Cell membrane</keyword>
<dbReference type="EMBL" id="VITF01000009">
    <property type="protein sequence ID" value="TWA66005.1"/>
    <property type="molecule type" value="Genomic_DNA"/>
</dbReference>
<keyword evidence="9" id="KW-0472">Membrane</keyword>
<organism evidence="11 12">
    <name type="scientific">Azospirillum brasilense</name>
    <dbReference type="NCBI Taxonomy" id="192"/>
    <lineage>
        <taxon>Bacteria</taxon>
        <taxon>Pseudomonadati</taxon>
        <taxon>Pseudomonadota</taxon>
        <taxon>Alphaproteobacteria</taxon>
        <taxon>Rhodospirillales</taxon>
        <taxon>Azospirillaceae</taxon>
        <taxon>Azospirillum</taxon>
    </lineage>
</organism>
<evidence type="ECO:0000259" key="10">
    <source>
        <dbReference type="PROSITE" id="PS50893"/>
    </source>
</evidence>
<evidence type="ECO:0000256" key="2">
    <source>
        <dbReference type="ARBA" id="ARBA00022448"/>
    </source>
</evidence>
<feature type="domain" description="ABC transporter" evidence="10">
    <location>
        <begin position="264"/>
        <end position="512"/>
    </location>
</feature>
<keyword evidence="6" id="KW-0547">Nucleotide-binding</keyword>
<evidence type="ECO:0000256" key="4">
    <source>
        <dbReference type="ARBA" id="ARBA00022597"/>
    </source>
</evidence>
<keyword evidence="4" id="KW-0762">Sugar transport</keyword>
<dbReference type="SUPFAM" id="SSF52540">
    <property type="entry name" value="P-loop containing nucleoside triphosphate hydrolases"/>
    <property type="match status" value="2"/>
</dbReference>
<dbReference type="InterPro" id="IPR003439">
    <property type="entry name" value="ABC_transporter-like_ATP-bd"/>
</dbReference>
<dbReference type="InterPro" id="IPR017871">
    <property type="entry name" value="ABC_transporter-like_CS"/>
</dbReference>
<name>A0A560B060_AZOBR</name>
<dbReference type="CDD" id="cd03215">
    <property type="entry name" value="ABC_Carb_Monos_II"/>
    <property type="match status" value="1"/>
</dbReference>
<comment type="caution">
    <text evidence="11">The sequence shown here is derived from an EMBL/GenBank/DDBJ whole genome shotgun (WGS) entry which is preliminary data.</text>
</comment>
<dbReference type="GO" id="GO:0005886">
    <property type="term" value="C:plasma membrane"/>
    <property type="evidence" value="ECO:0007669"/>
    <property type="project" value="UniProtKB-SubCell"/>
</dbReference>
<comment type="subcellular location">
    <subcellularLocation>
        <location evidence="1">Cell membrane</location>
        <topology evidence="1">Peripheral membrane protein</topology>
    </subcellularLocation>
</comment>
<feature type="domain" description="ABC transporter" evidence="10">
    <location>
        <begin position="12"/>
        <end position="247"/>
    </location>
</feature>
<evidence type="ECO:0000256" key="8">
    <source>
        <dbReference type="ARBA" id="ARBA00022967"/>
    </source>
</evidence>
<dbReference type="CDD" id="cd03216">
    <property type="entry name" value="ABC_Carb_Monos_I"/>
    <property type="match status" value="1"/>
</dbReference>
<dbReference type="InterPro" id="IPR003593">
    <property type="entry name" value="AAA+_ATPase"/>
</dbReference>
<keyword evidence="5" id="KW-0677">Repeat</keyword>
<keyword evidence="7 11" id="KW-0067">ATP-binding</keyword>
<dbReference type="Gene3D" id="3.40.50.300">
    <property type="entry name" value="P-loop containing nucleotide triphosphate hydrolases"/>
    <property type="match status" value="2"/>
</dbReference>
<dbReference type="PANTHER" id="PTHR43790:SF4">
    <property type="entry name" value="GUANOSINE IMPORT ATP-BINDING PROTEIN NUPO"/>
    <property type="match status" value="1"/>
</dbReference>
<evidence type="ECO:0000256" key="9">
    <source>
        <dbReference type="ARBA" id="ARBA00023136"/>
    </source>
</evidence>
<dbReference type="InterPro" id="IPR050107">
    <property type="entry name" value="ABC_carbohydrate_import_ATPase"/>
</dbReference>
<evidence type="ECO:0000256" key="6">
    <source>
        <dbReference type="ARBA" id="ARBA00022741"/>
    </source>
</evidence>
<sequence>MKVPMPPHPPALETRGVNKWFGANHANRDVSLAVPKGTIHGVIGENGAGKSTIMSIVYGYLPADGGTILVNGQPVAVRSPRDALAAGIGMVHQHFMLVDPFTVLENVLLGAEGGVTLAAGMARARAELTRLARDYGLEVDLDRPVGELPVGAQQRVEILKALYRGADLLILDEPTGVLTPQETDHLFRILRALREQGKTVVIITHKLREIMELTDNVTVMRRGQVVANVATADTSREALAELMVGRKVLLRVEKAPATPGPAVLEVSGLRVRDGTGVERVKGVGLTVRAGEIVGIAGVSGNGQSELLEALAGMRPLAGGSVCLRGEELTATPDRFTARGLRALGVGHVPEDRQRVGLVTNFEAQECAILGHQGDPSFNGRLLMDRRALFDRCAAEMDAYDVRPRDPRLPAANFSGGNQQKIVLAREMERNPDLLLVGQPTRGVDIGAIEFIHRRLVALRDQGKAILLVSVELDEIRALSDRILVMFDGRLVGEVAPDEADERRLGLMMAGVAEAA</sequence>
<proteinExistence type="predicted"/>
<dbReference type="SMART" id="SM00382">
    <property type="entry name" value="AAA"/>
    <property type="match status" value="2"/>
</dbReference>
<dbReference type="AlphaFoldDB" id="A0A560B060"/>
<dbReference type="GO" id="GO:0016887">
    <property type="term" value="F:ATP hydrolysis activity"/>
    <property type="evidence" value="ECO:0007669"/>
    <property type="project" value="InterPro"/>
</dbReference>
<evidence type="ECO:0000256" key="3">
    <source>
        <dbReference type="ARBA" id="ARBA00022475"/>
    </source>
</evidence>
<keyword evidence="2" id="KW-0813">Transport</keyword>
<dbReference type="GO" id="GO:0005524">
    <property type="term" value="F:ATP binding"/>
    <property type="evidence" value="ECO:0007669"/>
    <property type="project" value="UniProtKB-KW"/>
</dbReference>
<dbReference type="FunFam" id="3.40.50.300:FF:000127">
    <property type="entry name" value="Ribose import ATP-binding protein RbsA"/>
    <property type="match status" value="1"/>
</dbReference>
<protein>
    <submittedName>
        <fullName evidence="11">Nucleoside ABC transporter ATP-binding protein</fullName>
    </submittedName>
</protein>
<accession>A0A560B060</accession>
<gene>
    <name evidence="11" type="ORF">FBZ82_109263</name>
</gene>
<dbReference type="PROSITE" id="PS50893">
    <property type="entry name" value="ABC_TRANSPORTER_2"/>
    <property type="match status" value="2"/>
</dbReference>
<reference evidence="11 12" key="1">
    <citation type="submission" date="2019-06" db="EMBL/GenBank/DDBJ databases">
        <title>Genomic Encyclopedia of Type Strains, Phase IV (KMG-V): Genome sequencing to study the core and pangenomes of soil and plant-associated prokaryotes.</title>
        <authorList>
            <person name="Whitman W."/>
        </authorList>
    </citation>
    <scope>NUCLEOTIDE SEQUENCE [LARGE SCALE GENOMIC DNA]</scope>
    <source>
        <strain evidence="11 12">BR 11796</strain>
    </source>
</reference>
<evidence type="ECO:0000313" key="12">
    <source>
        <dbReference type="Proteomes" id="UP000316083"/>
    </source>
</evidence>
<evidence type="ECO:0000256" key="5">
    <source>
        <dbReference type="ARBA" id="ARBA00022737"/>
    </source>
</evidence>
<dbReference type="Proteomes" id="UP000316083">
    <property type="component" value="Unassembled WGS sequence"/>
</dbReference>
<keyword evidence="8" id="KW-1278">Translocase</keyword>
<dbReference type="PROSITE" id="PS00211">
    <property type="entry name" value="ABC_TRANSPORTER_1"/>
    <property type="match status" value="1"/>
</dbReference>
<evidence type="ECO:0000313" key="11">
    <source>
        <dbReference type="EMBL" id="TWA66005.1"/>
    </source>
</evidence>
<dbReference type="Pfam" id="PF00005">
    <property type="entry name" value="ABC_tran"/>
    <property type="match status" value="2"/>
</dbReference>
<evidence type="ECO:0000256" key="1">
    <source>
        <dbReference type="ARBA" id="ARBA00004202"/>
    </source>
</evidence>
<dbReference type="PANTHER" id="PTHR43790">
    <property type="entry name" value="CARBOHYDRATE TRANSPORT ATP-BINDING PROTEIN MG119-RELATED"/>
    <property type="match status" value="1"/>
</dbReference>